<reference evidence="1 2" key="1">
    <citation type="submission" date="2019-03" db="EMBL/GenBank/DDBJ databases">
        <title>Genomic Encyclopedia of Type Strains, Phase IV (KMG-IV): sequencing the most valuable type-strain genomes for metagenomic binning, comparative biology and taxonomic classification.</title>
        <authorList>
            <person name="Goeker M."/>
        </authorList>
    </citation>
    <scope>NUCLEOTIDE SEQUENCE [LARGE SCALE GENOMIC DNA]</scope>
    <source>
        <strain evidence="1 2">DSM 100556</strain>
    </source>
</reference>
<organism evidence="1 2">
    <name type="scientific">Kineothrix alysoides</name>
    <dbReference type="NCBI Taxonomy" id="1469948"/>
    <lineage>
        <taxon>Bacteria</taxon>
        <taxon>Bacillati</taxon>
        <taxon>Bacillota</taxon>
        <taxon>Clostridia</taxon>
        <taxon>Lachnospirales</taxon>
        <taxon>Lachnospiraceae</taxon>
        <taxon>Kineothrix</taxon>
    </lineage>
</organism>
<evidence type="ECO:0008006" key="3">
    <source>
        <dbReference type="Google" id="ProtNLM"/>
    </source>
</evidence>
<proteinExistence type="predicted"/>
<evidence type="ECO:0000313" key="1">
    <source>
        <dbReference type="EMBL" id="TCL54086.1"/>
    </source>
</evidence>
<name>A0A4R1QKH4_9FIRM</name>
<protein>
    <recommendedName>
        <fullName evidence="3">NADPH-dependent FMN reductase</fullName>
    </recommendedName>
</protein>
<dbReference type="Proteomes" id="UP000295718">
    <property type="component" value="Unassembled WGS sequence"/>
</dbReference>
<dbReference type="SUPFAM" id="SSF52218">
    <property type="entry name" value="Flavoproteins"/>
    <property type="match status" value="1"/>
</dbReference>
<dbReference type="AlphaFoldDB" id="A0A4R1QKH4"/>
<gene>
    <name evidence="1" type="ORF">EDD76_1222</name>
</gene>
<evidence type="ECO:0000313" key="2">
    <source>
        <dbReference type="Proteomes" id="UP000295718"/>
    </source>
</evidence>
<dbReference type="Gene3D" id="3.40.50.360">
    <property type="match status" value="1"/>
</dbReference>
<accession>A0A4R1QKH4</accession>
<keyword evidence="2" id="KW-1185">Reference proteome</keyword>
<dbReference type="RefSeq" id="WP_031391905.1">
    <property type="nucleotide sequence ID" value="NZ_JPNB01000002.1"/>
</dbReference>
<dbReference type="EMBL" id="SLUO01000022">
    <property type="protein sequence ID" value="TCL54086.1"/>
    <property type="molecule type" value="Genomic_DNA"/>
</dbReference>
<sequence>MKTIILNGSPKGNVENCGSYILARAFANGMSTPCEVFSIAKENRESLMEAIRNADNVIVITPNYIHSIPAGTLDFLYALPPSKGNQTIGFIIQAGYPESSESAIICRYLERFAKRLGYTVLGAIAKGECAGLAIVPERFKKLQNDFSEFGALFEQTGRFDESFISKFAKPVCLTKFQTRMLNASVPISNYLGWNKILKTNNCYEKRFDMPYLEKN</sequence>
<dbReference type="InterPro" id="IPR029039">
    <property type="entry name" value="Flavoprotein-like_sf"/>
</dbReference>
<dbReference type="OrthoDB" id="9805976at2"/>
<comment type="caution">
    <text evidence="1">The sequence shown here is derived from an EMBL/GenBank/DDBJ whole genome shotgun (WGS) entry which is preliminary data.</text>
</comment>
<dbReference type="STRING" id="1469948.GCA_000732725_03271"/>